<keyword evidence="3" id="KW-0732">Signal</keyword>
<feature type="chain" id="PRO_5008613467" description="YHYH domain-containing protein" evidence="3">
    <location>
        <begin position="27"/>
        <end position="306"/>
    </location>
</feature>
<evidence type="ECO:0000313" key="4">
    <source>
        <dbReference type="EMBL" id="OBY10046.1"/>
    </source>
</evidence>
<feature type="compositionally biased region" description="Low complexity" evidence="1">
    <location>
        <begin position="70"/>
        <end position="94"/>
    </location>
</feature>
<gene>
    <name evidence="4" type="ORF">CP373A1_13170</name>
</gene>
<keyword evidence="2" id="KW-0472">Membrane</keyword>
<feature type="transmembrane region" description="Helical" evidence="2">
    <location>
        <begin position="281"/>
        <end position="300"/>
    </location>
</feature>
<feature type="region of interest" description="Disordered" evidence="1">
    <location>
        <begin position="70"/>
        <end position="95"/>
    </location>
</feature>
<accession>A0A1B8RMP9</accession>
<dbReference type="AlphaFoldDB" id="A0A1B8RMP9"/>
<proteinExistence type="predicted"/>
<keyword evidence="2" id="KW-0812">Transmembrane</keyword>
<dbReference type="Proteomes" id="UP000092714">
    <property type="component" value="Unassembled WGS sequence"/>
</dbReference>
<name>A0A1B8RMP9_9CLOT</name>
<keyword evidence="2" id="KW-1133">Transmembrane helix</keyword>
<evidence type="ECO:0000313" key="5">
    <source>
        <dbReference type="Proteomes" id="UP000092714"/>
    </source>
</evidence>
<dbReference type="NCBIfam" id="NF033223">
    <property type="entry name" value="YHYH_alt"/>
    <property type="match status" value="1"/>
</dbReference>
<evidence type="ECO:0000256" key="1">
    <source>
        <dbReference type="SAM" id="MobiDB-lite"/>
    </source>
</evidence>
<evidence type="ECO:0008006" key="6">
    <source>
        <dbReference type="Google" id="ProtNLM"/>
    </source>
</evidence>
<evidence type="ECO:0000256" key="2">
    <source>
        <dbReference type="SAM" id="Phobius"/>
    </source>
</evidence>
<keyword evidence="5" id="KW-1185">Reference proteome</keyword>
<dbReference type="InterPro" id="IPR047773">
    <property type="entry name" value="YHYH_dom_bact"/>
</dbReference>
<dbReference type="RefSeq" id="WP_065254706.1">
    <property type="nucleotide sequence ID" value="NZ_JADMZL010000009.1"/>
</dbReference>
<protein>
    <recommendedName>
        <fullName evidence="6">YHYH domain-containing protein</fullName>
    </recommendedName>
</protein>
<reference evidence="4 5" key="1">
    <citation type="submission" date="2016-06" db="EMBL/GenBank/DDBJ databases">
        <authorList>
            <person name="Kjaerup R.B."/>
            <person name="Dalgaard T.S."/>
            <person name="Juul-Madsen H.R."/>
        </authorList>
    </citation>
    <scope>NUCLEOTIDE SEQUENCE [LARGE SCALE GENOMIC DNA]</scope>
    <source>
        <strain evidence="4 5">373-A1</strain>
    </source>
</reference>
<dbReference type="EMBL" id="MAPZ01000025">
    <property type="protein sequence ID" value="OBY10046.1"/>
    <property type="molecule type" value="Genomic_DNA"/>
</dbReference>
<sequence length="306" mass="34201">MNKKGIRRLVLSLLFILTLTTQCAFAHSGRTDSSGGHKDNKNKSGLGYYHYHCGGHPAHLHNNGVCPYSNNQSSSNTSSSSTFTNSSNNNVNESAKLENEVKNAYTKGFEHGSKCEKTNNIYTSKTISESYNKGYEEGINIYIKENKARYTKFGQEDASRFYMRSFDESIPDELREEYAKAYNDRVSELKKIAYDNGYMQSISGKDIDYSMFKSNEEIEACKDGYNAGENEIEEEKNIAYECGYNEKEYSVPKKFVDSEEVILASYKKGTDDIAAENEGKGIVGVLSLLLVGGVAGVIFAKKRKKA</sequence>
<comment type="caution">
    <text evidence="4">The sequence shown here is derived from an EMBL/GenBank/DDBJ whole genome shotgun (WGS) entry which is preliminary data.</text>
</comment>
<evidence type="ECO:0000256" key="3">
    <source>
        <dbReference type="SAM" id="SignalP"/>
    </source>
</evidence>
<feature type="signal peptide" evidence="3">
    <location>
        <begin position="1"/>
        <end position="26"/>
    </location>
</feature>
<organism evidence="4 5">
    <name type="scientific">Clostridium paraputrificum</name>
    <dbReference type="NCBI Taxonomy" id="29363"/>
    <lineage>
        <taxon>Bacteria</taxon>
        <taxon>Bacillati</taxon>
        <taxon>Bacillota</taxon>
        <taxon>Clostridia</taxon>
        <taxon>Eubacteriales</taxon>
        <taxon>Clostridiaceae</taxon>
        <taxon>Clostridium</taxon>
    </lineage>
</organism>